<evidence type="ECO:0000313" key="5">
    <source>
        <dbReference type="Proteomes" id="UP000233387"/>
    </source>
</evidence>
<evidence type="ECO:0000256" key="2">
    <source>
        <dbReference type="SAM" id="Phobius"/>
    </source>
</evidence>
<accession>A0A2N3IKD5</accession>
<evidence type="ECO:0000259" key="3">
    <source>
        <dbReference type="SMART" id="SM00065"/>
    </source>
</evidence>
<feature type="transmembrane region" description="Helical" evidence="2">
    <location>
        <begin position="33"/>
        <end position="54"/>
    </location>
</feature>
<keyword evidence="2" id="KW-1133">Transmembrane helix</keyword>
<dbReference type="InterPro" id="IPR003018">
    <property type="entry name" value="GAF"/>
</dbReference>
<dbReference type="InterPro" id="IPR029016">
    <property type="entry name" value="GAF-like_dom_sf"/>
</dbReference>
<reference evidence="4 5" key="1">
    <citation type="submission" date="2017-06" db="EMBL/GenBank/DDBJ databases">
        <title>Raineya orbicola gen. nov., sp. nov. a slightly thermophilic bacterium of the phylum Bacteroidetes and the description of Raineyaceae fam. nov.</title>
        <authorList>
            <person name="Albuquerque L."/>
            <person name="Polonia A.R.M."/>
            <person name="Barroso C."/>
            <person name="Froufe H.J.C."/>
            <person name="Lage O."/>
            <person name="Lobo-Da-Cunha A."/>
            <person name="Egas C."/>
            <person name="Da Costa M.S."/>
        </authorList>
    </citation>
    <scope>NUCLEOTIDE SEQUENCE [LARGE SCALE GENOMIC DNA]</scope>
    <source>
        <strain evidence="4 5">SPSPC-11</strain>
    </source>
</reference>
<keyword evidence="5" id="KW-1185">Reference proteome</keyword>
<feature type="transmembrane region" description="Helical" evidence="2">
    <location>
        <begin position="7"/>
        <end position="27"/>
    </location>
</feature>
<keyword evidence="2" id="KW-0472">Membrane</keyword>
<comment type="caution">
    <text evidence="4">The sequence shown here is derived from an EMBL/GenBank/DDBJ whole genome shotgun (WGS) entry which is preliminary data.</text>
</comment>
<dbReference type="AlphaFoldDB" id="A0A2N3IKD5"/>
<name>A0A2N3IKD5_9BACT</name>
<dbReference type="Gene3D" id="3.30.450.40">
    <property type="match status" value="1"/>
</dbReference>
<dbReference type="SUPFAM" id="SSF55781">
    <property type="entry name" value="GAF domain-like"/>
    <property type="match status" value="1"/>
</dbReference>
<keyword evidence="2" id="KW-0812">Transmembrane</keyword>
<gene>
    <name evidence="4" type="ORF">Rain11_0278</name>
</gene>
<feature type="domain" description="GAF" evidence="3">
    <location>
        <begin position="174"/>
        <end position="321"/>
    </location>
</feature>
<keyword evidence="1" id="KW-0175">Coiled coil</keyword>
<protein>
    <submittedName>
        <fullName evidence="4">GAF domain</fullName>
    </submittedName>
</protein>
<dbReference type="RefSeq" id="WP_101357544.1">
    <property type="nucleotide sequence ID" value="NZ_NKXO01000003.1"/>
</dbReference>
<dbReference type="SMART" id="SM00065">
    <property type="entry name" value="GAF"/>
    <property type="match status" value="1"/>
</dbReference>
<dbReference type="EMBL" id="NKXO01000003">
    <property type="protein sequence ID" value="PKQ70741.1"/>
    <property type="molecule type" value="Genomic_DNA"/>
</dbReference>
<dbReference type="Proteomes" id="UP000233387">
    <property type="component" value="Unassembled WGS sequence"/>
</dbReference>
<proteinExistence type="predicted"/>
<evidence type="ECO:0000256" key="1">
    <source>
        <dbReference type="SAM" id="Coils"/>
    </source>
</evidence>
<evidence type="ECO:0000313" key="4">
    <source>
        <dbReference type="EMBL" id="PKQ70741.1"/>
    </source>
</evidence>
<dbReference type="OrthoDB" id="1109395at2"/>
<feature type="coiled-coil region" evidence="1">
    <location>
        <begin position="317"/>
        <end position="368"/>
    </location>
</feature>
<dbReference type="Pfam" id="PF13185">
    <property type="entry name" value="GAF_2"/>
    <property type="match status" value="1"/>
</dbReference>
<sequence>MSFRTQFTILLIILFVLVGGDVIYVALYNEINLFFEISLLLVTLIVIGVLAYVVEQKVFNTFNDMRLISEQLLAGEVLQEEEVEKAIPEQKPALLTLQRLSLEIQEALQFIRKIGERDFSMQLEYLNPQEGLGKSLIEMRQQLQQISEEEVNRNWTVTGITKFSDLLRDNQNAELSEIGYLFIRDLVNHVGANQGAVYIINREANPRPVVECVAAYAYSRRKFLQKTFEMQEGLVGRCIMDNEVIYIDDIPENYIQITSGLGEALPRSIILAPIRVNEVIYGVVELASMKKFAKHEIDFVREVSEDLGSTVANAQINKQTRDLLASTKQIRQELEKKEKMLQELQNRLKTLETDLRTKNAEINSLKKSLNA</sequence>
<organism evidence="4 5">
    <name type="scientific">Raineya orbicola</name>
    <dbReference type="NCBI Taxonomy" id="2016530"/>
    <lineage>
        <taxon>Bacteria</taxon>
        <taxon>Pseudomonadati</taxon>
        <taxon>Bacteroidota</taxon>
        <taxon>Cytophagia</taxon>
        <taxon>Cytophagales</taxon>
        <taxon>Raineyaceae</taxon>
        <taxon>Raineya</taxon>
    </lineage>
</organism>